<dbReference type="OrthoDB" id="5426872at2759"/>
<dbReference type="STRING" id="1441469.A0A225AZJ5"/>
<dbReference type="EMBL" id="LFMY01000001">
    <property type="protein sequence ID" value="OKL63874.1"/>
    <property type="molecule type" value="Genomic_DNA"/>
</dbReference>
<feature type="compositionally biased region" description="Basic and acidic residues" evidence="1">
    <location>
        <begin position="116"/>
        <end position="129"/>
    </location>
</feature>
<dbReference type="AlphaFoldDB" id="A0A225AZJ5"/>
<evidence type="ECO:0000256" key="1">
    <source>
        <dbReference type="SAM" id="MobiDB-lite"/>
    </source>
</evidence>
<sequence length="202" mass="21979">MSHSGPNPLPPTQILTSRSTSQSAALDFLKAYLVRAVNDPSLQPSAMITEHGPISRTTAAAPNLTLHNLKRVQAGLAGEILGRDLTLNTTSSSAAQSRGTKTANGETNAADGNNNNKDEQWEDREKWELEQAGTVTGGDGTEELLNNAAGEEIEVDENGMPISGVIDKEERKRRKKERRQAERKARKEQAKEAGEEEMEMSE</sequence>
<protein>
    <submittedName>
        <fullName evidence="2">Uncharacterized protein</fullName>
    </submittedName>
</protein>
<comment type="caution">
    <text evidence="2">The sequence shown here is derived from an EMBL/GenBank/DDBJ whole genome shotgun (WGS) entry which is preliminary data.</text>
</comment>
<organism evidence="2 3">
    <name type="scientific">Talaromyces atroroseus</name>
    <dbReference type="NCBI Taxonomy" id="1441469"/>
    <lineage>
        <taxon>Eukaryota</taxon>
        <taxon>Fungi</taxon>
        <taxon>Dikarya</taxon>
        <taxon>Ascomycota</taxon>
        <taxon>Pezizomycotina</taxon>
        <taxon>Eurotiomycetes</taxon>
        <taxon>Eurotiomycetidae</taxon>
        <taxon>Eurotiales</taxon>
        <taxon>Trichocomaceae</taxon>
        <taxon>Talaromyces</taxon>
        <taxon>Talaromyces sect. Trachyspermi</taxon>
    </lineage>
</organism>
<feature type="compositionally biased region" description="Polar residues" evidence="1">
    <location>
        <begin position="90"/>
        <end position="115"/>
    </location>
</feature>
<evidence type="ECO:0000313" key="2">
    <source>
        <dbReference type="EMBL" id="OKL63874.1"/>
    </source>
</evidence>
<name>A0A225AZJ5_TALAT</name>
<dbReference type="GeneID" id="30999935"/>
<reference evidence="2 3" key="1">
    <citation type="submission" date="2015-06" db="EMBL/GenBank/DDBJ databases">
        <title>Talaromyces atroroseus IBT 11181 draft genome.</title>
        <authorList>
            <person name="Rasmussen K.B."/>
            <person name="Rasmussen S."/>
            <person name="Petersen B."/>
            <person name="Sicheritz-Ponten T."/>
            <person name="Mortensen U.H."/>
            <person name="Thrane U."/>
        </authorList>
    </citation>
    <scope>NUCLEOTIDE SEQUENCE [LARGE SCALE GENOMIC DNA]</scope>
    <source>
        <strain evidence="2 3">IBT 11181</strain>
    </source>
</reference>
<dbReference type="Proteomes" id="UP000214365">
    <property type="component" value="Unassembled WGS sequence"/>
</dbReference>
<proteinExistence type="predicted"/>
<gene>
    <name evidence="2" type="ORF">UA08_00180</name>
</gene>
<dbReference type="RefSeq" id="XP_020123995.1">
    <property type="nucleotide sequence ID" value="XM_020259958.1"/>
</dbReference>
<keyword evidence="3" id="KW-1185">Reference proteome</keyword>
<accession>A0A225AZJ5</accession>
<feature type="region of interest" description="Disordered" evidence="1">
    <location>
        <begin position="90"/>
        <end position="202"/>
    </location>
</feature>
<feature type="compositionally biased region" description="Basic and acidic residues" evidence="1">
    <location>
        <begin position="179"/>
        <end position="193"/>
    </location>
</feature>
<evidence type="ECO:0000313" key="3">
    <source>
        <dbReference type="Proteomes" id="UP000214365"/>
    </source>
</evidence>